<keyword evidence="2" id="KW-1185">Reference proteome</keyword>
<sequence>MRRVITTLFFHVRQNNSGGYFIVNDDVAITVEPTIYGEKLEGHNESIVIHYYDGRKERIGVNSNRKAFSVQFYTRNQFVKSQETMETQF</sequence>
<accession>A0A2P7UVU3</accession>
<organism evidence="1 2">
    <name type="scientific">Brevibacillus fortis</name>
    <dbReference type="NCBI Taxonomy" id="2126352"/>
    <lineage>
        <taxon>Bacteria</taxon>
        <taxon>Bacillati</taxon>
        <taxon>Bacillota</taxon>
        <taxon>Bacilli</taxon>
        <taxon>Bacillales</taxon>
        <taxon>Paenibacillaceae</taxon>
        <taxon>Brevibacillus</taxon>
    </lineage>
</organism>
<dbReference type="Proteomes" id="UP000240419">
    <property type="component" value="Unassembled WGS sequence"/>
</dbReference>
<proteinExistence type="predicted"/>
<comment type="caution">
    <text evidence="1">The sequence shown here is derived from an EMBL/GenBank/DDBJ whole genome shotgun (WGS) entry which is preliminary data.</text>
</comment>
<evidence type="ECO:0000313" key="2">
    <source>
        <dbReference type="Proteomes" id="UP000240419"/>
    </source>
</evidence>
<reference evidence="1 2" key="1">
    <citation type="submission" date="2018-03" db="EMBL/GenBank/DDBJ databases">
        <title>Brevisbacillus phylogenomics.</title>
        <authorList>
            <person name="Dunlap C."/>
        </authorList>
    </citation>
    <scope>NUCLEOTIDE SEQUENCE [LARGE SCALE GENOMIC DNA]</scope>
    <source>
        <strain evidence="1 2">NRRL NRS-1210</strain>
    </source>
</reference>
<dbReference type="EMBL" id="PXZM01000036">
    <property type="protein sequence ID" value="PSJ91082.1"/>
    <property type="molecule type" value="Genomic_DNA"/>
</dbReference>
<name>A0A2P7UVU3_9BACL</name>
<dbReference type="AlphaFoldDB" id="A0A2P7UVU3"/>
<protein>
    <submittedName>
        <fullName evidence="1">Uncharacterized protein</fullName>
    </submittedName>
</protein>
<evidence type="ECO:0000313" key="1">
    <source>
        <dbReference type="EMBL" id="PSJ91082.1"/>
    </source>
</evidence>
<gene>
    <name evidence="1" type="ORF">C7R93_20765</name>
</gene>